<dbReference type="PANTHER" id="PTHR36792:SF5">
    <property type="entry name" value="SEL1 REPEAT PROTEIN"/>
    <property type="match status" value="1"/>
</dbReference>
<dbReference type="InterPro" id="IPR006597">
    <property type="entry name" value="Sel1-like"/>
</dbReference>
<name>A0A1D1YP07_9ARAE</name>
<reference evidence="4" key="1">
    <citation type="submission" date="2015-07" db="EMBL/GenBank/DDBJ databases">
        <title>Transcriptome Assembly of Anthurium amnicola.</title>
        <authorList>
            <person name="Suzuki J."/>
        </authorList>
    </citation>
    <scope>NUCLEOTIDE SEQUENCE</scope>
</reference>
<dbReference type="EMBL" id="GDJX01011566">
    <property type="protein sequence ID" value="JAT56370.1"/>
    <property type="molecule type" value="Transcribed_RNA"/>
</dbReference>
<dbReference type="SMART" id="SM00671">
    <property type="entry name" value="SEL1"/>
    <property type="match status" value="1"/>
</dbReference>
<dbReference type="AlphaFoldDB" id="A0A1D1YP07"/>
<keyword evidence="2" id="KW-0472">Membrane</keyword>
<keyword evidence="2" id="KW-0812">Transmembrane</keyword>
<protein>
    <submittedName>
        <fullName evidence="4">Uncharacterized protein</fullName>
    </submittedName>
</protein>
<proteinExistence type="predicted"/>
<evidence type="ECO:0000256" key="2">
    <source>
        <dbReference type="SAM" id="Phobius"/>
    </source>
</evidence>
<feature type="compositionally biased region" description="Acidic residues" evidence="1">
    <location>
        <begin position="224"/>
        <end position="234"/>
    </location>
</feature>
<evidence type="ECO:0000256" key="1">
    <source>
        <dbReference type="SAM" id="MobiDB-lite"/>
    </source>
</evidence>
<feature type="transmembrane region" description="Helical" evidence="2">
    <location>
        <begin position="31"/>
        <end position="51"/>
    </location>
</feature>
<evidence type="ECO:0000313" key="3">
    <source>
        <dbReference type="EMBL" id="JAT44974.1"/>
    </source>
</evidence>
<dbReference type="SUPFAM" id="SSF81901">
    <property type="entry name" value="HCP-like"/>
    <property type="match status" value="1"/>
</dbReference>
<dbReference type="PANTHER" id="PTHR36792">
    <property type="entry name" value="EXPRESSED PROTEIN"/>
    <property type="match status" value="1"/>
</dbReference>
<evidence type="ECO:0000313" key="4">
    <source>
        <dbReference type="EMBL" id="JAT56370.1"/>
    </source>
</evidence>
<feature type="region of interest" description="Disordered" evidence="1">
    <location>
        <begin position="60"/>
        <end position="142"/>
    </location>
</feature>
<sequence length="234" mass="25164">LTCVFGDWKWGVGWDGPACSKRKKKRVQESALLLICICLSLFSALVPLVPLETLPPTLPPAPKPFPEKGEYTGLLDPAPTPPRHSLPVEGALPSAPAAATTGSRKRGPPRRSPSLPGGPGRRPWGAEAADRSPTGRVAMEDGAERLPLSEVVADCVRRWFQDTLKEAKAGDVAMQVLVGQMYYSGYGVPRNAQKGKAWILRASQRRSSALMVGDKHPGYNASDSDSDDLKDEAN</sequence>
<organism evidence="4">
    <name type="scientific">Anthurium amnicola</name>
    <dbReference type="NCBI Taxonomy" id="1678845"/>
    <lineage>
        <taxon>Eukaryota</taxon>
        <taxon>Viridiplantae</taxon>
        <taxon>Streptophyta</taxon>
        <taxon>Embryophyta</taxon>
        <taxon>Tracheophyta</taxon>
        <taxon>Spermatophyta</taxon>
        <taxon>Magnoliopsida</taxon>
        <taxon>Liliopsida</taxon>
        <taxon>Araceae</taxon>
        <taxon>Pothoideae</taxon>
        <taxon>Potheae</taxon>
        <taxon>Anthurium</taxon>
    </lineage>
</organism>
<gene>
    <name evidence="4" type="ORF">g.53854</name>
    <name evidence="3" type="ORF">g.53864</name>
</gene>
<dbReference type="InterPro" id="IPR011990">
    <property type="entry name" value="TPR-like_helical_dom_sf"/>
</dbReference>
<dbReference type="EMBL" id="GDJX01022962">
    <property type="protein sequence ID" value="JAT44974.1"/>
    <property type="molecule type" value="Transcribed_RNA"/>
</dbReference>
<feature type="non-terminal residue" evidence="4">
    <location>
        <position position="1"/>
    </location>
</feature>
<accession>A0A1D1YP07</accession>
<feature type="region of interest" description="Disordered" evidence="1">
    <location>
        <begin position="209"/>
        <end position="234"/>
    </location>
</feature>
<dbReference type="Gene3D" id="1.25.40.10">
    <property type="entry name" value="Tetratricopeptide repeat domain"/>
    <property type="match status" value="1"/>
</dbReference>
<keyword evidence="2" id="KW-1133">Transmembrane helix</keyword>